<name>A0ACB8FDN8_9SAUR</name>
<comment type="caution">
    <text evidence="1">The sequence shown here is derived from an EMBL/GenBank/DDBJ whole genome shotgun (WGS) entry which is preliminary data.</text>
</comment>
<organism evidence="1 2">
    <name type="scientific">Sphaerodactylus townsendi</name>
    <dbReference type="NCBI Taxonomy" id="933632"/>
    <lineage>
        <taxon>Eukaryota</taxon>
        <taxon>Metazoa</taxon>
        <taxon>Chordata</taxon>
        <taxon>Craniata</taxon>
        <taxon>Vertebrata</taxon>
        <taxon>Euteleostomi</taxon>
        <taxon>Lepidosauria</taxon>
        <taxon>Squamata</taxon>
        <taxon>Bifurcata</taxon>
        <taxon>Gekkota</taxon>
        <taxon>Sphaerodactylidae</taxon>
        <taxon>Sphaerodactylus</taxon>
    </lineage>
</organism>
<sequence length="799" mass="89223">MRIALIPEQTLCAKKPTVNNGSWPCSSERLVYSSQSFHSQIVAKGTQLLYGSPYATVLQHPCRNNFVGSVSPAIYLGKQVFLSFDGFESSLLPLTIPVTLATAPAKVSAAVFVQGNHVVLAINGKVFVYFYKPFKSWKQSKGINSRVTEITNTICCYAPSDPKCDDISTFVLAYGKGNLISAIPIFYSEDGGYTFKSLQMSPLLDGTLVSAYNFVTLSRLGMLISQTKNNMTIANFVYSLGYNEYSHQGTPFDTDKDEEHTITVPPGLRGFIIIHTKNIFLLSSNNGLTTENIDVYPTEDYPNASLPLHSQGVVNVAATSNEIAALTKNQKLFYGSLDIVFSKMVLIGDKNGSTVSTHEVLMFDNTGMLTILTPVSRNETGFHNFHKCIINLQNRLMDLHPHLTPCPVEILSGDFHEKMFYIDMKQKLHFNVTFVPKPGTGAFPYVTVSNPHALGFLARVNQEGYTKDGNIKFNLQIILLQQHNSGMAESEFHDKVSSAGMSTLTVDIYNKGIFCIDMHPLTALIAMDCPPTKHIRPFKNGTVCDKGLFNKTNLQDSFSYIIKQDVYDPRFLGRQDLDQEDLNVSYSYEHLGCPVLLYYDSPWLPTLELWENDEFVEYVSADFVLFETNGMHNYDYLLTASEAKCISQPQNWSTMFELQLHPDPHTAWSRTNYESCKVPNQVRPLESPSIKYQILNLNEDNRVVFSQYNGIYVFKVIVVDTIYSYCELSTLLSVYVHGAFPKSQINAAVGSAIGTTEVIRATLNAIRIAQETGIPCKKVPIFFNGKEIPGKMGQSICFV</sequence>
<keyword evidence="2" id="KW-1185">Reference proteome</keyword>
<accession>A0ACB8FDN8</accession>
<evidence type="ECO:0000313" key="2">
    <source>
        <dbReference type="Proteomes" id="UP000827872"/>
    </source>
</evidence>
<gene>
    <name evidence="1" type="ORF">K3G42_017503</name>
</gene>
<reference evidence="1" key="1">
    <citation type="submission" date="2021-08" db="EMBL/GenBank/DDBJ databases">
        <title>The first chromosome-level gecko genome reveals the dynamic sex chromosomes of Neotropical dwarf geckos (Sphaerodactylidae: Sphaerodactylus).</title>
        <authorList>
            <person name="Pinto B.J."/>
            <person name="Keating S.E."/>
            <person name="Gamble T."/>
        </authorList>
    </citation>
    <scope>NUCLEOTIDE SEQUENCE</scope>
    <source>
        <strain evidence="1">TG3544</strain>
    </source>
</reference>
<dbReference type="EMBL" id="CM037622">
    <property type="protein sequence ID" value="KAH8003351.1"/>
    <property type="molecule type" value="Genomic_DNA"/>
</dbReference>
<proteinExistence type="predicted"/>
<dbReference type="Proteomes" id="UP000827872">
    <property type="component" value="Linkage Group LG09"/>
</dbReference>
<evidence type="ECO:0000313" key="1">
    <source>
        <dbReference type="EMBL" id="KAH8003351.1"/>
    </source>
</evidence>
<protein>
    <submittedName>
        <fullName evidence="1">Uncharacterized protein</fullName>
    </submittedName>
</protein>